<dbReference type="GO" id="GO:0009279">
    <property type="term" value="C:cell outer membrane"/>
    <property type="evidence" value="ECO:0007669"/>
    <property type="project" value="UniProtKB-SubCell"/>
</dbReference>
<dbReference type="InterPro" id="IPR003423">
    <property type="entry name" value="OMP_efflux"/>
</dbReference>
<dbReference type="RefSeq" id="WP_058461982.1">
    <property type="nucleotide sequence ID" value="NZ_CAAAHS010000002.1"/>
</dbReference>
<dbReference type="PANTHER" id="PTHR30203">
    <property type="entry name" value="OUTER MEMBRANE CATION EFFLUX PROTEIN"/>
    <property type="match status" value="1"/>
</dbReference>
<keyword evidence="2" id="KW-0564">Palmitate</keyword>
<proteinExistence type="inferred from homology"/>
<keyword evidence="2" id="KW-0449">Lipoprotein</keyword>
<dbReference type="NCBIfam" id="TIGR01845">
    <property type="entry name" value="outer_NodT"/>
    <property type="match status" value="1"/>
</dbReference>
<dbReference type="Proteomes" id="UP000054859">
    <property type="component" value="Unassembled WGS sequence"/>
</dbReference>
<dbReference type="EMBL" id="LR134418">
    <property type="protein sequence ID" value="VEH84889.1"/>
    <property type="molecule type" value="Genomic_DNA"/>
</dbReference>
<evidence type="ECO:0000256" key="2">
    <source>
        <dbReference type="RuleBase" id="RU362097"/>
    </source>
</evidence>
<evidence type="ECO:0000313" key="4">
    <source>
        <dbReference type="EMBL" id="VEH84889.1"/>
    </source>
</evidence>
<dbReference type="InterPro" id="IPR010131">
    <property type="entry name" value="MdtP/NodT-like"/>
</dbReference>
<dbReference type="PROSITE" id="PS51257">
    <property type="entry name" value="PROKAR_LIPOPROTEIN"/>
    <property type="match status" value="1"/>
</dbReference>
<protein>
    <submittedName>
        <fullName evidence="3">Outer membrane efflux protein</fullName>
    </submittedName>
</protein>
<dbReference type="EMBL" id="LNKA01000001">
    <property type="protein sequence ID" value="KTC66293.1"/>
    <property type="molecule type" value="Genomic_DNA"/>
</dbReference>
<dbReference type="AlphaFoldDB" id="A0A0W0R5I3"/>
<keyword evidence="2" id="KW-1134">Transmembrane beta strand</keyword>
<organism evidence="3 5">
    <name type="scientific">Legionella adelaidensis</name>
    <dbReference type="NCBI Taxonomy" id="45056"/>
    <lineage>
        <taxon>Bacteria</taxon>
        <taxon>Pseudomonadati</taxon>
        <taxon>Pseudomonadota</taxon>
        <taxon>Gammaproteobacteria</taxon>
        <taxon>Legionellales</taxon>
        <taxon>Legionellaceae</taxon>
        <taxon>Legionella</taxon>
    </lineage>
</organism>
<dbReference type="SUPFAM" id="SSF56954">
    <property type="entry name" value="Outer membrane efflux proteins (OEP)"/>
    <property type="match status" value="1"/>
</dbReference>
<accession>A0A0W0R5I3</accession>
<comment type="subcellular location">
    <subcellularLocation>
        <location evidence="2">Cell outer membrane</location>
        <topology evidence="2">Lipid-anchor</topology>
    </subcellularLocation>
</comment>
<comment type="similarity">
    <text evidence="1 2">Belongs to the outer membrane factor (OMF) (TC 1.B.17) family.</text>
</comment>
<sequence length="523" mass="58047">MLKKLTIMSSAILSACMVGPNYHEPTKKIETHWLQTSPSKHSSVTEEAIREAKWWELFHDPTLTCLIQQGYQNNLSLMSAGVRVLQARAQLAQAVGQLYPQQQAMVGNITHQRIGGGELNSILPSSFDMASLGFSASWELDFWGKYRRAILSQDATFLASLAAYDNALVTLMADIGNAYINIRTTEELIRVTKENIFIQKDSLRIARSRYNAGEVGLLDVQQAQTELSRTEASLPTYIADLQKQKDILGVLLGTVPNDITFQLAKNKSYGIPKPPKQLEIGIPKEALGRRPDIHQARLEAIAQSEAIGAVKANLFPSLSLTGTFAFSSTNIGNSSLSDMFNWSNRTGSIGSSLTWPLFNYGQITNAVRAQDAVFQQALLKYVNLVLQAQQEVQDNITGYIEAKKSAQFLTQANTAAKESTRLAIIRYREGETDFTTVIDVERQQLQVQTELTKARGEISRFMIALYRSLGGGWQIRGPNDVVPGQIKAEMAARTDWGNLLVKQNHLPPATNSDLLKELFIPNW</sequence>
<keyword evidence="2" id="KW-0472">Membrane</keyword>
<dbReference type="PANTHER" id="PTHR30203:SF31">
    <property type="entry name" value="RND EFFLUX SYSTEM, OUTER MEMBRANE LIPOPROTEIN, NODT"/>
    <property type="match status" value="1"/>
</dbReference>
<dbReference type="Proteomes" id="UP000281170">
    <property type="component" value="Plasmid 9"/>
</dbReference>
<gene>
    <name evidence="4" type="primary">ttgC</name>
    <name evidence="3" type="ORF">Lade_0951</name>
    <name evidence="4" type="ORF">NCTC12735_00509</name>
</gene>
<geneLocation type="plasmid" evidence="4 6">
    <name>9</name>
</geneLocation>
<dbReference type="Pfam" id="PF02321">
    <property type="entry name" value="OEP"/>
    <property type="match status" value="2"/>
</dbReference>
<keyword evidence="4" id="KW-0614">Plasmid</keyword>
<evidence type="ECO:0000256" key="1">
    <source>
        <dbReference type="ARBA" id="ARBA00007613"/>
    </source>
</evidence>
<reference evidence="3 5" key="1">
    <citation type="submission" date="2015-11" db="EMBL/GenBank/DDBJ databases">
        <title>Identification of large and diverse effector repertoires of 38 Legionella species.</title>
        <authorList>
            <person name="Burstein D."/>
            <person name="Amaro F."/>
            <person name="Zusman T."/>
            <person name="Lifshitz Z."/>
            <person name="Cohen O."/>
            <person name="Gilbert J.A."/>
            <person name="Pupko T."/>
            <person name="Shuman H.A."/>
            <person name="Segal G."/>
        </authorList>
    </citation>
    <scope>NUCLEOTIDE SEQUENCE [LARGE SCALE GENOMIC DNA]</scope>
    <source>
        <strain evidence="3 5">1762-AUS-E</strain>
    </source>
</reference>
<evidence type="ECO:0000313" key="5">
    <source>
        <dbReference type="Proteomes" id="UP000054859"/>
    </source>
</evidence>
<evidence type="ECO:0000313" key="6">
    <source>
        <dbReference type="Proteomes" id="UP000281170"/>
    </source>
</evidence>
<dbReference type="KEGG" id="ladl:NCTC12735_00509"/>
<dbReference type="GO" id="GO:0015562">
    <property type="term" value="F:efflux transmembrane transporter activity"/>
    <property type="evidence" value="ECO:0007669"/>
    <property type="project" value="InterPro"/>
</dbReference>
<dbReference type="Gene3D" id="2.20.200.10">
    <property type="entry name" value="Outer membrane efflux proteins (OEP)"/>
    <property type="match status" value="1"/>
</dbReference>
<keyword evidence="5" id="KW-1185">Reference proteome</keyword>
<dbReference type="STRING" id="45056.Lade_0951"/>
<dbReference type="Gene3D" id="1.20.1600.10">
    <property type="entry name" value="Outer membrane efflux proteins (OEP)"/>
    <property type="match status" value="1"/>
</dbReference>
<keyword evidence="2" id="KW-0812">Transmembrane</keyword>
<reference evidence="4 6" key="2">
    <citation type="submission" date="2018-12" db="EMBL/GenBank/DDBJ databases">
        <authorList>
            <consortium name="Pathogen Informatics"/>
        </authorList>
    </citation>
    <scope>NUCLEOTIDE SEQUENCE [LARGE SCALE GENOMIC DNA]</scope>
    <source>
        <strain evidence="4 6">NCTC12735</strain>
        <plasmid evidence="6">9</plasmid>
    </source>
</reference>
<dbReference type="PATRIC" id="fig|45056.6.peg.986"/>
<evidence type="ECO:0000313" key="3">
    <source>
        <dbReference type="EMBL" id="KTC66293.1"/>
    </source>
</evidence>
<dbReference type="OrthoDB" id="9770517at2"/>
<name>A0A0W0R5I3_9GAMM</name>